<feature type="region of interest" description="Disordered" evidence="1">
    <location>
        <begin position="1"/>
        <end position="22"/>
    </location>
</feature>
<dbReference type="EMBL" id="JAJSOW010000003">
    <property type="protein sequence ID" value="KAI9194733.1"/>
    <property type="molecule type" value="Genomic_DNA"/>
</dbReference>
<reference evidence="2" key="1">
    <citation type="journal article" date="2022" name="Plant J.">
        <title>Strategies of tolerance reflected in two North American maple genomes.</title>
        <authorList>
            <person name="McEvoy S.L."/>
            <person name="Sezen U.U."/>
            <person name="Trouern-Trend A."/>
            <person name="McMahon S.M."/>
            <person name="Schaberg P.G."/>
            <person name="Yang J."/>
            <person name="Wegrzyn J.L."/>
            <person name="Swenson N.G."/>
        </authorList>
    </citation>
    <scope>NUCLEOTIDE SEQUENCE</scope>
    <source>
        <strain evidence="2">91603</strain>
    </source>
</reference>
<accession>A0AAD5JCU3</accession>
<reference evidence="2" key="2">
    <citation type="submission" date="2023-02" db="EMBL/GenBank/DDBJ databases">
        <authorList>
            <person name="Swenson N.G."/>
            <person name="Wegrzyn J.L."/>
            <person name="Mcevoy S.L."/>
        </authorList>
    </citation>
    <scope>NUCLEOTIDE SEQUENCE</scope>
    <source>
        <strain evidence="2">91603</strain>
        <tissue evidence="2">Leaf</tissue>
    </source>
</reference>
<comment type="caution">
    <text evidence="2">The sequence shown here is derived from an EMBL/GenBank/DDBJ whole genome shotgun (WGS) entry which is preliminary data.</text>
</comment>
<protein>
    <submittedName>
        <fullName evidence="2">Uncharacterized protein</fullName>
    </submittedName>
</protein>
<evidence type="ECO:0000313" key="2">
    <source>
        <dbReference type="EMBL" id="KAI9194733.1"/>
    </source>
</evidence>
<evidence type="ECO:0000313" key="3">
    <source>
        <dbReference type="Proteomes" id="UP001064489"/>
    </source>
</evidence>
<dbReference type="Proteomes" id="UP001064489">
    <property type="component" value="Chromosome 1"/>
</dbReference>
<evidence type="ECO:0000256" key="1">
    <source>
        <dbReference type="SAM" id="MobiDB-lite"/>
    </source>
</evidence>
<gene>
    <name evidence="2" type="ORF">LWI28_008796</name>
</gene>
<name>A0AAD5JCU3_ACENE</name>
<proteinExistence type="predicted"/>
<sequence length="199" mass="21996">MKSKERDKGNSNSKSSLDKGDCGQLKNKAIKALDGSGELLRSVEARTRDEEARSQERREGRLWFGGKYNLDSFNSIERVAGSGVGHNGRNVNMMGSCARSVKVFGSKDGSYGGVSDSSSQVVYFNFKENKDPKVVNFGGSAIDLSLLFEKVRWEIPRILRARLLEVGVIRIFPSRCHRMKTISGAHGFNFNALDDVLVS</sequence>
<organism evidence="2 3">
    <name type="scientific">Acer negundo</name>
    <name type="common">Box elder</name>
    <dbReference type="NCBI Taxonomy" id="4023"/>
    <lineage>
        <taxon>Eukaryota</taxon>
        <taxon>Viridiplantae</taxon>
        <taxon>Streptophyta</taxon>
        <taxon>Embryophyta</taxon>
        <taxon>Tracheophyta</taxon>
        <taxon>Spermatophyta</taxon>
        <taxon>Magnoliopsida</taxon>
        <taxon>eudicotyledons</taxon>
        <taxon>Gunneridae</taxon>
        <taxon>Pentapetalae</taxon>
        <taxon>rosids</taxon>
        <taxon>malvids</taxon>
        <taxon>Sapindales</taxon>
        <taxon>Sapindaceae</taxon>
        <taxon>Hippocastanoideae</taxon>
        <taxon>Acereae</taxon>
        <taxon>Acer</taxon>
    </lineage>
</organism>
<keyword evidence="3" id="KW-1185">Reference proteome</keyword>
<dbReference type="AlphaFoldDB" id="A0AAD5JCU3"/>